<feature type="binding site" evidence="15">
    <location>
        <begin position="52"/>
        <end position="55"/>
    </location>
    <ligand>
        <name>GTP</name>
        <dbReference type="ChEBI" id="CHEBI:37565"/>
        <label>1</label>
    </ligand>
</feature>
<dbReference type="FunFam" id="3.40.50.300:FF:000426">
    <property type="entry name" value="Ferrous iron transport protein B"/>
    <property type="match status" value="1"/>
</dbReference>
<feature type="transmembrane region" description="Helical" evidence="17">
    <location>
        <begin position="418"/>
        <end position="442"/>
    </location>
</feature>
<feature type="transmembrane region" description="Helical" evidence="17">
    <location>
        <begin position="383"/>
        <end position="406"/>
    </location>
</feature>
<dbReference type="EMBL" id="FNNF01000024">
    <property type="protein sequence ID" value="SDW58830.1"/>
    <property type="molecule type" value="Genomic_DNA"/>
</dbReference>
<dbReference type="InterPro" id="IPR050860">
    <property type="entry name" value="FeoB_GTPase"/>
</dbReference>
<dbReference type="NCBIfam" id="TIGR00437">
    <property type="entry name" value="feoB"/>
    <property type="match status" value="1"/>
</dbReference>
<dbReference type="RefSeq" id="WP_074686721.1">
    <property type="nucleotide sequence ID" value="NZ_FNNF01000024.1"/>
</dbReference>
<keyword evidence="9 17" id="KW-1133">Transmembrane helix</keyword>
<dbReference type="OrthoDB" id="9809127at2"/>
<dbReference type="AlphaFoldDB" id="A0A1H2US03"/>
<dbReference type="InterPro" id="IPR003373">
    <property type="entry name" value="Fe2_transport_prot-B"/>
</dbReference>
<evidence type="ECO:0000256" key="6">
    <source>
        <dbReference type="ARBA" id="ARBA00022519"/>
    </source>
</evidence>
<dbReference type="InterPro" id="IPR005225">
    <property type="entry name" value="Small_GTP-bd"/>
</dbReference>
<keyword evidence="13 17" id="KW-0472">Membrane</keyword>
<dbReference type="GO" id="GO:0005525">
    <property type="term" value="F:GTP binding"/>
    <property type="evidence" value="ECO:0007669"/>
    <property type="project" value="UniProtKB-KW"/>
</dbReference>
<keyword evidence="5 17" id="KW-0410">Iron transport</keyword>
<feature type="transmembrane region" description="Helical" evidence="17">
    <location>
        <begin position="507"/>
        <end position="525"/>
    </location>
</feature>
<evidence type="ECO:0000256" key="8">
    <source>
        <dbReference type="ARBA" id="ARBA00022741"/>
    </source>
</evidence>
<evidence type="ECO:0000256" key="12">
    <source>
        <dbReference type="ARBA" id="ARBA00023134"/>
    </source>
</evidence>
<keyword evidence="4" id="KW-1003">Cell membrane</keyword>
<feature type="binding site" evidence="16">
    <location>
        <position position="21"/>
    </location>
    <ligand>
        <name>Mg(2+)</name>
        <dbReference type="ChEBI" id="CHEBI:18420"/>
        <label>2</label>
    </ligand>
</feature>
<dbReference type="InterPro" id="IPR030389">
    <property type="entry name" value="G_FEOB_dom"/>
</dbReference>
<keyword evidence="16" id="KW-0460">Magnesium</keyword>
<keyword evidence="7 17" id="KW-0812">Transmembrane</keyword>
<keyword evidence="12 15" id="KW-0342">GTP-binding</keyword>
<evidence type="ECO:0000256" key="10">
    <source>
        <dbReference type="ARBA" id="ARBA00023004"/>
    </source>
</evidence>
<dbReference type="InterPro" id="IPR027417">
    <property type="entry name" value="P-loop_NTPase"/>
</dbReference>
<evidence type="ECO:0000256" key="13">
    <source>
        <dbReference type="ARBA" id="ARBA00023136"/>
    </source>
</evidence>
<dbReference type="Pfam" id="PF17910">
    <property type="entry name" value="FeoB_Cyto"/>
    <property type="match status" value="1"/>
</dbReference>
<feature type="binding site" evidence="16">
    <location>
        <position position="22"/>
    </location>
    <ligand>
        <name>Mg(2+)</name>
        <dbReference type="ChEBI" id="CHEBI:18420"/>
        <label>1</label>
    </ligand>
</feature>
<dbReference type="Gene3D" id="3.40.50.300">
    <property type="entry name" value="P-loop containing nucleotide triphosphate hydrolases"/>
    <property type="match status" value="1"/>
</dbReference>
<evidence type="ECO:0000256" key="5">
    <source>
        <dbReference type="ARBA" id="ARBA00022496"/>
    </source>
</evidence>
<evidence type="ECO:0000256" key="11">
    <source>
        <dbReference type="ARBA" id="ARBA00023065"/>
    </source>
</evidence>
<feature type="transmembrane region" description="Helical" evidence="17">
    <location>
        <begin position="633"/>
        <end position="653"/>
    </location>
</feature>
<proteinExistence type="inferred from homology"/>
<dbReference type="PANTHER" id="PTHR43185">
    <property type="entry name" value="FERROUS IRON TRANSPORT PROTEIN B"/>
    <property type="match status" value="1"/>
</dbReference>
<feature type="domain" description="FeoB-type G" evidence="18">
    <location>
        <begin position="1"/>
        <end position="164"/>
    </location>
</feature>
<dbReference type="Pfam" id="PF07670">
    <property type="entry name" value="Gate"/>
    <property type="match status" value="2"/>
</dbReference>
<keyword evidence="11" id="KW-0406">Ion transport</keyword>
<comment type="similarity">
    <text evidence="17">Belongs to the TRAFAC class TrmE-Era-EngA-EngB-Septin-like GTPase superfamily. FeoB GTPase (TC 9.A.8) family.</text>
</comment>
<evidence type="ECO:0000256" key="3">
    <source>
        <dbReference type="ARBA" id="ARBA00022448"/>
    </source>
</evidence>
<evidence type="ECO:0000256" key="4">
    <source>
        <dbReference type="ARBA" id="ARBA00022475"/>
    </source>
</evidence>
<dbReference type="Pfam" id="PF02421">
    <property type="entry name" value="FeoB_N"/>
    <property type="match status" value="1"/>
</dbReference>
<evidence type="ECO:0000256" key="7">
    <source>
        <dbReference type="ARBA" id="ARBA00022692"/>
    </source>
</evidence>
<keyword evidence="6" id="KW-0997">Cell inner membrane</keyword>
<feature type="transmembrane region" description="Helical" evidence="17">
    <location>
        <begin position="593"/>
        <end position="613"/>
    </location>
</feature>
<feature type="transmembrane region" description="Helical" evidence="17">
    <location>
        <begin position="277"/>
        <end position="301"/>
    </location>
</feature>
<keyword evidence="10 17" id="KW-0408">Iron</keyword>
<organism evidence="19 20">
    <name type="scientific">Kandleria vitulina</name>
    <dbReference type="NCBI Taxonomy" id="1630"/>
    <lineage>
        <taxon>Bacteria</taxon>
        <taxon>Bacillati</taxon>
        <taxon>Bacillota</taxon>
        <taxon>Erysipelotrichia</taxon>
        <taxon>Erysipelotrichales</taxon>
        <taxon>Coprobacillaceae</taxon>
        <taxon>Kandleria</taxon>
    </lineage>
</organism>
<dbReference type="GO" id="GO:0015093">
    <property type="term" value="F:ferrous iron transmembrane transporter activity"/>
    <property type="evidence" value="ECO:0007669"/>
    <property type="project" value="UniProtKB-UniRule"/>
</dbReference>
<sequence length="700" mass="77636">MKIALAGNPNSGKTTLFNDLTGSSQYVGNWPGVTVEKKEGKLKKHKDVIIQDLPGIYSLSPYSMEEVISRRYLVNEKPDAIINIIDGTNIERNLYLTTQLLELGLPMVVAVNMMDLVEKNGDHIDMNALEKMLGCHVMPISALKGKGSREVAELAISIANKKVLNRPELYEGPLLSTIKSIESELSNVDQRMKRWFAVKVFERDEKVINELNLSSLLAKYEKNIKKIEDDEDDDAESIITTTRYEYISNIVNDCVTRKSSSQASLSDKIDKIVTNRILALPIFAVIMTLMFKATIDIGGIAQGWVEETLFGEWIMPFVEGLLKSLGVNSWITDLVVNGIISTCGFVLTFLPLILILFLFISILEDSGYMARVAFIMDRIFRKFGLSGKSFIPILIGAGCGVPAIMGTRTIENEKDRRMTIMLATFIPCSAKLEIITIITAAFFKEMWWIAPAMYFLGMAIIILSGIALKKTRAFAGEVAPFVMELPAYHVPQVKTVLLRVWDRAKEYVIKAGTIIFTFAVILWFLSNHTWSLQYIDGESAEIAHSMLRSIGEFIAPLFKPLGFGNWQGGVAVLVAEGAKELAPAIVDTLAGKAGITSLFTPMAAFSFMTLNLFDPPCTAAMGAIMREMGDRKWGVFAILYQVVLGYAISFVFYNMGSWLFYGASFGLTQIISIVIIFFAIYMVVRPAPKAKTSAAATLEV</sequence>
<comment type="function">
    <text evidence="1 17">Probable transporter of a GTP-driven Fe(2+) uptake system.</text>
</comment>
<evidence type="ECO:0000256" key="14">
    <source>
        <dbReference type="NCBIfam" id="TIGR00437"/>
    </source>
</evidence>
<feature type="binding site" evidence="15">
    <location>
        <begin position="112"/>
        <end position="115"/>
    </location>
    <ligand>
        <name>GTP</name>
        <dbReference type="ChEBI" id="CHEBI:37565"/>
        <label>1</label>
    </ligand>
</feature>
<keyword evidence="3 17" id="KW-0813">Transport</keyword>
<feature type="binding site" evidence="16">
    <location>
        <position position="18"/>
    </location>
    <ligand>
        <name>Mg(2+)</name>
        <dbReference type="ChEBI" id="CHEBI:18420"/>
        <label>2</label>
    </ligand>
</feature>
<evidence type="ECO:0000313" key="19">
    <source>
        <dbReference type="EMBL" id="SDW58830.1"/>
    </source>
</evidence>
<dbReference type="InterPro" id="IPR011640">
    <property type="entry name" value="Fe2_transport_prot_B_C"/>
</dbReference>
<accession>A0A1H2US03</accession>
<dbReference type="InterPro" id="IPR011642">
    <property type="entry name" value="Gate_dom"/>
</dbReference>
<feature type="transmembrane region" description="Helical" evidence="17">
    <location>
        <begin position="659"/>
        <end position="684"/>
    </location>
</feature>
<evidence type="ECO:0000256" key="16">
    <source>
        <dbReference type="PIRSR" id="PIRSR603373-2"/>
    </source>
</evidence>
<dbReference type="SUPFAM" id="SSF52540">
    <property type="entry name" value="P-loop containing nucleoside triphosphate hydrolases"/>
    <property type="match status" value="1"/>
</dbReference>
<evidence type="ECO:0000256" key="17">
    <source>
        <dbReference type="RuleBase" id="RU362098"/>
    </source>
</evidence>
<dbReference type="PANTHER" id="PTHR43185:SF1">
    <property type="entry name" value="FE(2+) TRANSPORTER FEOB"/>
    <property type="match status" value="1"/>
</dbReference>
<evidence type="ECO:0000256" key="15">
    <source>
        <dbReference type="PIRSR" id="PIRSR603373-1"/>
    </source>
</evidence>
<gene>
    <name evidence="19" type="ORF">SAMN04487759_1249</name>
</gene>
<feature type="transmembrane region" description="Helical" evidence="17">
    <location>
        <begin position="313"/>
        <end position="331"/>
    </location>
</feature>
<feature type="transmembrane region" description="Helical" evidence="17">
    <location>
        <begin position="448"/>
        <end position="468"/>
    </location>
</feature>
<dbReference type="Proteomes" id="UP000182429">
    <property type="component" value="Unassembled WGS sequence"/>
</dbReference>
<dbReference type="STRING" id="1630.SAMN05216514_101127"/>
<evidence type="ECO:0000313" key="20">
    <source>
        <dbReference type="Proteomes" id="UP000182429"/>
    </source>
</evidence>
<feature type="binding site" evidence="15">
    <location>
        <begin position="7"/>
        <end position="14"/>
    </location>
    <ligand>
        <name>GTP</name>
        <dbReference type="ChEBI" id="CHEBI:37565"/>
        <label>1</label>
    </ligand>
</feature>
<dbReference type="Pfam" id="PF07664">
    <property type="entry name" value="FeoB_C"/>
    <property type="match status" value="1"/>
</dbReference>
<dbReference type="PROSITE" id="PS51711">
    <property type="entry name" value="G_FEOB"/>
    <property type="match status" value="1"/>
</dbReference>
<evidence type="ECO:0000256" key="2">
    <source>
        <dbReference type="ARBA" id="ARBA00004429"/>
    </source>
</evidence>
<keyword evidence="8 15" id="KW-0547">Nucleotide-binding</keyword>
<evidence type="ECO:0000259" key="18">
    <source>
        <dbReference type="PROSITE" id="PS51711"/>
    </source>
</evidence>
<keyword evidence="16" id="KW-0479">Metal-binding</keyword>
<dbReference type="NCBIfam" id="TIGR00231">
    <property type="entry name" value="small_GTP"/>
    <property type="match status" value="1"/>
</dbReference>
<feature type="binding site" evidence="15">
    <location>
        <begin position="32"/>
        <end position="36"/>
    </location>
    <ligand>
        <name>GTP</name>
        <dbReference type="ChEBI" id="CHEBI:37565"/>
        <label>1</label>
    </ligand>
</feature>
<evidence type="ECO:0000256" key="1">
    <source>
        <dbReference type="ARBA" id="ARBA00003926"/>
    </source>
</evidence>
<evidence type="ECO:0000256" key="9">
    <source>
        <dbReference type="ARBA" id="ARBA00022989"/>
    </source>
</evidence>
<dbReference type="GO" id="GO:0005886">
    <property type="term" value="C:plasma membrane"/>
    <property type="evidence" value="ECO:0007669"/>
    <property type="project" value="UniProtKB-SubCell"/>
</dbReference>
<reference evidence="19 20" key="1">
    <citation type="submission" date="2016-10" db="EMBL/GenBank/DDBJ databases">
        <authorList>
            <person name="de Groot N.N."/>
        </authorList>
    </citation>
    <scope>NUCLEOTIDE SEQUENCE [LARGE SCALE GENOMIC DNA]</scope>
    <source>
        <strain evidence="19 20">S3b</strain>
    </source>
</reference>
<dbReference type="GO" id="GO:0046872">
    <property type="term" value="F:metal ion binding"/>
    <property type="evidence" value="ECO:0007669"/>
    <property type="project" value="UniProtKB-KW"/>
</dbReference>
<dbReference type="CDD" id="cd01879">
    <property type="entry name" value="FeoB"/>
    <property type="match status" value="1"/>
</dbReference>
<dbReference type="Gene3D" id="1.10.287.1770">
    <property type="match status" value="1"/>
</dbReference>
<dbReference type="InterPro" id="IPR041069">
    <property type="entry name" value="FeoB_Cyto"/>
</dbReference>
<protein>
    <recommendedName>
        <fullName evidence="14 17">Ferrous iron transport protein B</fullName>
    </recommendedName>
</protein>
<comment type="subcellular location">
    <subcellularLocation>
        <location evidence="2">Cell inner membrane</location>
        <topology evidence="2">Multi-pass membrane protein</topology>
    </subcellularLocation>
    <subcellularLocation>
        <location evidence="17">Cell membrane</location>
        <topology evidence="17">Multi-pass membrane protein</topology>
    </subcellularLocation>
</comment>
<feature type="transmembrane region" description="Helical" evidence="17">
    <location>
        <begin position="343"/>
        <end position="363"/>
    </location>
</feature>
<name>A0A1H2US03_9FIRM</name>
<dbReference type="eggNOG" id="COG0370">
    <property type="taxonomic scope" value="Bacteria"/>
</dbReference>